<dbReference type="RefSeq" id="WP_052036940.1">
    <property type="nucleotide sequence ID" value="NZ_JAEMUK010000017.1"/>
</dbReference>
<proteinExistence type="predicted"/>
<dbReference type="InterPro" id="IPR023346">
    <property type="entry name" value="Lysozyme-like_dom_sf"/>
</dbReference>
<dbReference type="Gene3D" id="1.10.101.10">
    <property type="entry name" value="PGBD-like superfamily/PGBD"/>
    <property type="match status" value="1"/>
</dbReference>
<evidence type="ECO:0000259" key="2">
    <source>
        <dbReference type="Pfam" id="PF01471"/>
    </source>
</evidence>
<dbReference type="AlphaFoldDB" id="A0A8I1KK61"/>
<protein>
    <submittedName>
        <fullName evidence="4">Peptidoglycan-binding protein</fullName>
    </submittedName>
</protein>
<dbReference type="Proteomes" id="UP000623250">
    <property type="component" value="Unassembled WGS sequence"/>
</dbReference>
<dbReference type="SUPFAM" id="SSF47090">
    <property type="entry name" value="PGBD-like"/>
    <property type="match status" value="1"/>
</dbReference>
<dbReference type="InterPro" id="IPR008565">
    <property type="entry name" value="TtsA-like_GH18_dom"/>
</dbReference>
<feature type="domain" description="TtsA-like Glycoside hydrolase family 108" evidence="3">
    <location>
        <begin position="11"/>
        <end position="95"/>
    </location>
</feature>
<sequence>MAAGNFERCLAITLKWEGGYSNHPDDPGGPTMRGVIQREYDAWRKRQGKRPRPVRQIEDAELRAIYRENYWDTMNCDALPAGLDLCVFDAAVNSGPGRARQWLEQAHYIEAYCDARLAFLQRLGRLWRVFGTGWARRVAGIRIDARTMAGQPEAQLPFDETLHAGMRGREVRSLQARLRALGYPAGAVDGIFGEQTHRAVMLFQHDNALDGEAGVWQPNYAKALAEATPMLPRRREVSRRDLEAAGDKPLRQMNVLQRVFAWLFGAAAATETFSSDSVLDSVGGARAALEPLQDVIAWATTNRWLLLCAVLVAAIALIRLIRSEHVKAYRNFDYQGTSAPTASND</sequence>
<accession>A0A8I1KK61</accession>
<feature type="domain" description="Peptidoglycan binding-like" evidence="2">
    <location>
        <begin position="167"/>
        <end position="210"/>
    </location>
</feature>
<dbReference type="InterPro" id="IPR036365">
    <property type="entry name" value="PGBD-like_sf"/>
</dbReference>
<evidence type="ECO:0000313" key="5">
    <source>
        <dbReference type="Proteomes" id="UP000623250"/>
    </source>
</evidence>
<evidence type="ECO:0000259" key="3">
    <source>
        <dbReference type="Pfam" id="PF05838"/>
    </source>
</evidence>
<name>A0A8I1KK61_9HYPH</name>
<dbReference type="Pfam" id="PF05838">
    <property type="entry name" value="Glyco_hydro_108"/>
    <property type="match status" value="1"/>
</dbReference>
<dbReference type="EMBL" id="JAEMUK010000017">
    <property type="protein sequence ID" value="MBJ7543761.1"/>
    <property type="molecule type" value="Genomic_DNA"/>
</dbReference>
<keyword evidence="1" id="KW-1133">Transmembrane helix</keyword>
<evidence type="ECO:0000256" key="1">
    <source>
        <dbReference type="SAM" id="Phobius"/>
    </source>
</evidence>
<keyword evidence="1" id="KW-0472">Membrane</keyword>
<dbReference type="InterPro" id="IPR002477">
    <property type="entry name" value="Peptidoglycan-bd-like"/>
</dbReference>
<dbReference type="SUPFAM" id="SSF53955">
    <property type="entry name" value="Lysozyme-like"/>
    <property type="match status" value="1"/>
</dbReference>
<dbReference type="CDD" id="cd13926">
    <property type="entry name" value="N-acetylmuramidase_GH108"/>
    <property type="match status" value="1"/>
</dbReference>
<feature type="transmembrane region" description="Helical" evidence="1">
    <location>
        <begin position="304"/>
        <end position="321"/>
    </location>
</feature>
<dbReference type="InterPro" id="IPR036366">
    <property type="entry name" value="PGBDSf"/>
</dbReference>
<gene>
    <name evidence="4" type="ORF">JDN41_09320</name>
</gene>
<keyword evidence="1" id="KW-0812">Transmembrane</keyword>
<dbReference type="Pfam" id="PF01471">
    <property type="entry name" value="PG_binding_1"/>
    <property type="match status" value="1"/>
</dbReference>
<keyword evidence="5" id="KW-1185">Reference proteome</keyword>
<evidence type="ECO:0000313" key="4">
    <source>
        <dbReference type="EMBL" id="MBJ7543761.1"/>
    </source>
</evidence>
<organism evidence="4 5">
    <name type="scientific">Rhodomicrobium udaipurense</name>
    <dbReference type="NCBI Taxonomy" id="1202716"/>
    <lineage>
        <taxon>Bacteria</taxon>
        <taxon>Pseudomonadati</taxon>
        <taxon>Pseudomonadota</taxon>
        <taxon>Alphaproteobacteria</taxon>
        <taxon>Hyphomicrobiales</taxon>
        <taxon>Hyphomicrobiaceae</taxon>
        <taxon>Rhodomicrobium</taxon>
    </lineage>
</organism>
<comment type="caution">
    <text evidence="4">The sequence shown here is derived from an EMBL/GenBank/DDBJ whole genome shotgun (WGS) entry which is preliminary data.</text>
</comment>
<reference evidence="4 5" key="1">
    <citation type="submission" date="2020-12" db="EMBL/GenBank/DDBJ databases">
        <title>Revised draft genomes of Rhodomicrobium vannielii ATCC 17100 and Rhodomicrobium udaipurense JA643.</title>
        <authorList>
            <person name="Conners E.M."/>
            <person name="Davenport E.J."/>
            <person name="Bose A."/>
        </authorList>
    </citation>
    <scope>NUCLEOTIDE SEQUENCE [LARGE SCALE GENOMIC DNA]</scope>
    <source>
        <strain evidence="4 5">JA643</strain>
    </source>
</reference>
<dbReference type="Gene3D" id="1.20.141.10">
    <property type="entry name" value="Chitosanase, subunit A, domain 1"/>
    <property type="match status" value="1"/>
</dbReference>